<dbReference type="GO" id="GO:0031295">
    <property type="term" value="P:T cell costimulation"/>
    <property type="evidence" value="ECO:0007669"/>
    <property type="project" value="TreeGrafter"/>
</dbReference>
<keyword evidence="3 11" id="KW-0812">Transmembrane</keyword>
<proteinExistence type="predicted"/>
<dbReference type="AlphaFoldDB" id="A0A668V2R1"/>
<dbReference type="Ensembl" id="ENSOABT00000046326.2">
    <property type="protein sequence ID" value="ENSOABP00000045142.1"/>
    <property type="gene ID" value="ENSOABG00000020249.2"/>
</dbReference>
<dbReference type="Proteomes" id="UP000472276">
    <property type="component" value="Unassembled WGS sequence"/>
</dbReference>
<keyword evidence="5 11" id="KW-1133">Transmembrane helix</keyword>
<evidence type="ECO:0000313" key="14">
    <source>
        <dbReference type="Proteomes" id="UP000472276"/>
    </source>
</evidence>
<dbReference type="GO" id="GO:0071222">
    <property type="term" value="P:cellular response to lipopolysaccharide"/>
    <property type="evidence" value="ECO:0007669"/>
    <property type="project" value="TreeGrafter"/>
</dbReference>
<evidence type="ECO:0000256" key="1">
    <source>
        <dbReference type="ARBA" id="ARBA00004251"/>
    </source>
</evidence>
<feature type="transmembrane region" description="Helical" evidence="11">
    <location>
        <begin position="272"/>
        <end position="296"/>
    </location>
</feature>
<keyword evidence="8" id="KW-0675">Receptor</keyword>
<sequence length="336" mass="37614">LMLFCLCLQLFPPPQKVKPDEESYTLFHGEDFHILLPSKNVEVTFHNKSAPRSKDVHLMREGKVVHSRPKLDRSNTHLLIEAVGEGDEGLYTVKNLEKPDDVKRMSLTVRDCTVEQMVKYGDKFSIHLSGVNRPITLEYRPRAIEARETSKPGLVVLTAAGTSLESYQGRVSLSESYVTLSGVTDADEGSYTVRDNKGGIERKVCLNVKGERFLYLAQTELGFENRLSLEGSLVILDDVNDKDEGLFTIKDLQNFTVSTVHLEMKPYKLETLYVAIIALLGLLAFLLLVCLLSCLIKVKKRAKRAAALEKIAQNAGKEEEGEAFRQVGEKNTPLTM</sequence>
<keyword evidence="10" id="KW-0393">Immunoglobulin domain</keyword>
<dbReference type="PANTHER" id="PTHR25466">
    <property type="entry name" value="T-LYMPHOCYTE ACTIVATION ANTIGEN"/>
    <property type="match status" value="1"/>
</dbReference>
<evidence type="ECO:0000256" key="4">
    <source>
        <dbReference type="ARBA" id="ARBA00022729"/>
    </source>
</evidence>
<evidence type="ECO:0000256" key="6">
    <source>
        <dbReference type="ARBA" id="ARBA00023136"/>
    </source>
</evidence>
<evidence type="ECO:0000256" key="7">
    <source>
        <dbReference type="ARBA" id="ARBA00023157"/>
    </source>
</evidence>
<keyword evidence="4 12" id="KW-0732">Signal</keyword>
<gene>
    <name evidence="13" type="primary">si:dkeyp-77h1.4</name>
</gene>
<protein>
    <submittedName>
        <fullName evidence="13">Uncharacterized protein</fullName>
    </submittedName>
</protein>
<comment type="subcellular location">
    <subcellularLocation>
        <location evidence="1">Cell membrane</location>
        <topology evidence="1">Single-pass type I membrane protein</topology>
    </subcellularLocation>
</comment>
<keyword evidence="14" id="KW-1185">Reference proteome</keyword>
<feature type="chain" id="PRO_5025443300" evidence="12">
    <location>
        <begin position="20"/>
        <end position="336"/>
    </location>
</feature>
<dbReference type="PANTHER" id="PTHR25466:SF13">
    <property type="entry name" value="SI:DKEYP-77H1.4"/>
    <property type="match status" value="1"/>
</dbReference>
<reference evidence="13" key="1">
    <citation type="submission" date="2025-08" db="UniProtKB">
        <authorList>
            <consortium name="Ensembl"/>
        </authorList>
    </citation>
    <scope>IDENTIFICATION</scope>
</reference>
<name>A0A668V2R1_OREAU</name>
<evidence type="ECO:0000256" key="10">
    <source>
        <dbReference type="ARBA" id="ARBA00023319"/>
    </source>
</evidence>
<keyword evidence="2" id="KW-1003">Cell membrane</keyword>
<dbReference type="GO" id="GO:0009897">
    <property type="term" value="C:external side of plasma membrane"/>
    <property type="evidence" value="ECO:0007669"/>
    <property type="project" value="TreeGrafter"/>
</dbReference>
<evidence type="ECO:0000256" key="11">
    <source>
        <dbReference type="SAM" id="Phobius"/>
    </source>
</evidence>
<keyword evidence="7" id="KW-1015">Disulfide bond</keyword>
<evidence type="ECO:0000256" key="8">
    <source>
        <dbReference type="ARBA" id="ARBA00023170"/>
    </source>
</evidence>
<keyword evidence="6 11" id="KW-0472">Membrane</keyword>
<dbReference type="GO" id="GO:0006955">
    <property type="term" value="P:immune response"/>
    <property type="evidence" value="ECO:0007669"/>
    <property type="project" value="TreeGrafter"/>
</dbReference>
<dbReference type="GO" id="GO:0007166">
    <property type="term" value="P:cell surface receptor signaling pathway"/>
    <property type="evidence" value="ECO:0007669"/>
    <property type="project" value="TreeGrafter"/>
</dbReference>
<evidence type="ECO:0000313" key="13">
    <source>
        <dbReference type="Ensembl" id="ENSOABP00000045142.1"/>
    </source>
</evidence>
<feature type="signal peptide" evidence="12">
    <location>
        <begin position="1"/>
        <end position="19"/>
    </location>
</feature>
<dbReference type="GO" id="GO:0042102">
    <property type="term" value="P:positive regulation of T cell proliferation"/>
    <property type="evidence" value="ECO:0007669"/>
    <property type="project" value="TreeGrafter"/>
</dbReference>
<evidence type="ECO:0000256" key="9">
    <source>
        <dbReference type="ARBA" id="ARBA00023180"/>
    </source>
</evidence>
<evidence type="ECO:0000256" key="2">
    <source>
        <dbReference type="ARBA" id="ARBA00022475"/>
    </source>
</evidence>
<evidence type="ECO:0000256" key="3">
    <source>
        <dbReference type="ARBA" id="ARBA00022692"/>
    </source>
</evidence>
<evidence type="ECO:0000256" key="5">
    <source>
        <dbReference type="ARBA" id="ARBA00022989"/>
    </source>
</evidence>
<evidence type="ECO:0000256" key="12">
    <source>
        <dbReference type="SAM" id="SignalP"/>
    </source>
</evidence>
<reference evidence="13" key="2">
    <citation type="submission" date="2025-09" db="UniProtKB">
        <authorList>
            <consortium name="Ensembl"/>
        </authorList>
    </citation>
    <scope>IDENTIFICATION</scope>
</reference>
<organism evidence="13 14">
    <name type="scientific">Oreochromis aureus</name>
    <name type="common">Israeli tilapia</name>
    <name type="synonym">Chromis aureus</name>
    <dbReference type="NCBI Taxonomy" id="47969"/>
    <lineage>
        <taxon>Eukaryota</taxon>
        <taxon>Metazoa</taxon>
        <taxon>Chordata</taxon>
        <taxon>Craniata</taxon>
        <taxon>Vertebrata</taxon>
        <taxon>Euteleostomi</taxon>
        <taxon>Actinopterygii</taxon>
        <taxon>Neopterygii</taxon>
        <taxon>Teleostei</taxon>
        <taxon>Neoteleostei</taxon>
        <taxon>Acanthomorphata</taxon>
        <taxon>Ovalentaria</taxon>
        <taxon>Cichlomorphae</taxon>
        <taxon>Cichliformes</taxon>
        <taxon>Cichlidae</taxon>
        <taxon>African cichlids</taxon>
        <taxon>Pseudocrenilabrinae</taxon>
        <taxon>Oreochromini</taxon>
        <taxon>Oreochromis</taxon>
    </lineage>
</organism>
<dbReference type="GO" id="GO:0042130">
    <property type="term" value="P:negative regulation of T cell proliferation"/>
    <property type="evidence" value="ECO:0007669"/>
    <property type="project" value="TreeGrafter"/>
</dbReference>
<dbReference type="InterPro" id="IPR051713">
    <property type="entry name" value="T-cell_Activation_Regulation"/>
</dbReference>
<keyword evidence="9" id="KW-0325">Glycoprotein</keyword>
<accession>A0A668V2R1</accession>